<reference evidence="1 2" key="1">
    <citation type="submission" date="2022-09" db="EMBL/GenBank/DDBJ databases">
        <authorList>
            <person name="Palmer J.M."/>
        </authorList>
    </citation>
    <scope>NUCLEOTIDE SEQUENCE [LARGE SCALE GENOMIC DNA]</scope>
    <source>
        <strain evidence="1 2">DSM 7382</strain>
    </source>
</reference>
<dbReference type="EMBL" id="JASBNA010000037">
    <property type="protein sequence ID" value="KAK7682208.1"/>
    <property type="molecule type" value="Genomic_DNA"/>
</dbReference>
<evidence type="ECO:0000313" key="2">
    <source>
        <dbReference type="Proteomes" id="UP001385951"/>
    </source>
</evidence>
<sequence length="366" mass="41862">MIMESPIGASEVLHRTLLPPELLREIIMIVFTDYLEDIMPESALIRRFELDIPFFPNISLEEARRFAASQVSEDYFQIPGPYDHNHFVPLLQTSYQIREVGLSVLSDGLGISKSLSGGRLCEKPWHRIKKVVQLYADPTCVFNDVEAATHCSSILRGYGAIACAEWQSWFSIRLAKLQRKPMTMSQSTVFAVGHAAYGLHLQHGITSLKLRCRAMLCLSHCCIATIIQKLRAELERMCDMLQKLEDHRELIGDFVNEERAQIYRATLMYLKMFCDDTGTYGEHGLMVVFRPNIRELLPPYVISKIEEELDFEHLRPMIVEMMELGGSDPSPEFEAYKSYALNILRNIPQLPWNRGSNRVMSPCVEG</sequence>
<comment type="caution">
    <text evidence="1">The sequence shown here is derived from an EMBL/GenBank/DDBJ whole genome shotgun (WGS) entry which is preliminary data.</text>
</comment>
<proteinExistence type="predicted"/>
<protein>
    <submittedName>
        <fullName evidence="1">Uncharacterized protein</fullName>
    </submittedName>
</protein>
<gene>
    <name evidence="1" type="ORF">QCA50_014795</name>
</gene>
<dbReference type="AlphaFoldDB" id="A0AAW0FKJ4"/>
<keyword evidence="2" id="KW-1185">Reference proteome</keyword>
<organism evidence="1 2">
    <name type="scientific">Cerrena zonata</name>
    <dbReference type="NCBI Taxonomy" id="2478898"/>
    <lineage>
        <taxon>Eukaryota</taxon>
        <taxon>Fungi</taxon>
        <taxon>Dikarya</taxon>
        <taxon>Basidiomycota</taxon>
        <taxon>Agaricomycotina</taxon>
        <taxon>Agaricomycetes</taxon>
        <taxon>Polyporales</taxon>
        <taxon>Cerrenaceae</taxon>
        <taxon>Cerrena</taxon>
    </lineage>
</organism>
<dbReference type="Proteomes" id="UP001385951">
    <property type="component" value="Unassembled WGS sequence"/>
</dbReference>
<accession>A0AAW0FKJ4</accession>
<name>A0AAW0FKJ4_9APHY</name>
<evidence type="ECO:0000313" key="1">
    <source>
        <dbReference type="EMBL" id="KAK7682208.1"/>
    </source>
</evidence>